<organism evidence="1 2">
    <name type="scientific">Bauhinia variegata</name>
    <name type="common">Purple orchid tree</name>
    <name type="synonym">Phanera variegata</name>
    <dbReference type="NCBI Taxonomy" id="167791"/>
    <lineage>
        <taxon>Eukaryota</taxon>
        <taxon>Viridiplantae</taxon>
        <taxon>Streptophyta</taxon>
        <taxon>Embryophyta</taxon>
        <taxon>Tracheophyta</taxon>
        <taxon>Spermatophyta</taxon>
        <taxon>Magnoliopsida</taxon>
        <taxon>eudicotyledons</taxon>
        <taxon>Gunneridae</taxon>
        <taxon>Pentapetalae</taxon>
        <taxon>rosids</taxon>
        <taxon>fabids</taxon>
        <taxon>Fabales</taxon>
        <taxon>Fabaceae</taxon>
        <taxon>Cercidoideae</taxon>
        <taxon>Cercideae</taxon>
        <taxon>Bauhiniinae</taxon>
        <taxon>Bauhinia</taxon>
    </lineage>
</organism>
<dbReference type="Proteomes" id="UP000828941">
    <property type="component" value="Chromosome 14"/>
</dbReference>
<name>A0ACB9KIT0_BAUVA</name>
<accession>A0ACB9KIT0</accession>
<evidence type="ECO:0000313" key="1">
    <source>
        <dbReference type="EMBL" id="KAI4297035.1"/>
    </source>
</evidence>
<proteinExistence type="predicted"/>
<keyword evidence="2" id="KW-1185">Reference proteome</keyword>
<evidence type="ECO:0000313" key="2">
    <source>
        <dbReference type="Proteomes" id="UP000828941"/>
    </source>
</evidence>
<comment type="caution">
    <text evidence="1">The sequence shown here is derived from an EMBL/GenBank/DDBJ whole genome shotgun (WGS) entry which is preliminary data.</text>
</comment>
<protein>
    <submittedName>
        <fullName evidence="1">Uncharacterized protein</fullName>
    </submittedName>
</protein>
<reference evidence="1 2" key="1">
    <citation type="journal article" date="2022" name="DNA Res.">
        <title>Chromosomal-level genome assembly of the orchid tree Bauhinia variegata (Leguminosae; Cercidoideae) supports the allotetraploid origin hypothesis of Bauhinia.</title>
        <authorList>
            <person name="Zhong Y."/>
            <person name="Chen Y."/>
            <person name="Zheng D."/>
            <person name="Pang J."/>
            <person name="Liu Y."/>
            <person name="Luo S."/>
            <person name="Meng S."/>
            <person name="Qian L."/>
            <person name="Wei D."/>
            <person name="Dai S."/>
            <person name="Zhou R."/>
        </authorList>
    </citation>
    <scope>NUCLEOTIDE SEQUENCE [LARGE SCALE GENOMIC DNA]</scope>
    <source>
        <strain evidence="1">BV-YZ2020</strain>
    </source>
</reference>
<gene>
    <name evidence="1" type="ORF">L6164_036945</name>
</gene>
<dbReference type="EMBL" id="CM039439">
    <property type="protein sequence ID" value="KAI4297035.1"/>
    <property type="molecule type" value="Genomic_DNA"/>
</dbReference>
<sequence length="264" mass="29312">MCHNLPNLESLDLSGNALSGRIPPSLHQCKGLKYLTLTSNKLDGYLPTEFGKLPMIEELEFSNNNLTGPLLPLFNLSTLRVANLRYNNFDGELPQEICDKAHSLQHISILNNDVGGSIPSGEVGYGYKIRFPREFGSKGIVSVKGDVYSYGVMLMEVFTRKKPTDEMFVEGLSLKSWIQEAMAGEIVHVLDPDLLKGSERHVLFSKEFSLSNIVELALSCCADSPEKRPTMKDVLNALKKIRTSFLQMVVGSPDSSFIEKNNIV</sequence>